<dbReference type="EMBL" id="JASPKZ010009823">
    <property type="protein sequence ID" value="KAJ9575670.1"/>
    <property type="molecule type" value="Genomic_DNA"/>
</dbReference>
<comment type="caution">
    <text evidence="1">The sequence shown here is derived from an EMBL/GenBank/DDBJ whole genome shotgun (WGS) entry which is preliminary data.</text>
</comment>
<dbReference type="AlphaFoldDB" id="A0AAD7Z8F4"/>
<evidence type="ECO:0000313" key="1">
    <source>
        <dbReference type="EMBL" id="KAJ9575670.1"/>
    </source>
</evidence>
<reference evidence="1" key="1">
    <citation type="journal article" date="2023" name="IScience">
        <title>Live-bearing cockroach genome reveals convergent evolutionary mechanisms linked to viviparity in insects and beyond.</title>
        <authorList>
            <person name="Fouks B."/>
            <person name="Harrison M.C."/>
            <person name="Mikhailova A.A."/>
            <person name="Marchal E."/>
            <person name="English S."/>
            <person name="Carruthers M."/>
            <person name="Jennings E.C."/>
            <person name="Chiamaka E.L."/>
            <person name="Frigard R.A."/>
            <person name="Pippel M."/>
            <person name="Attardo G.M."/>
            <person name="Benoit J.B."/>
            <person name="Bornberg-Bauer E."/>
            <person name="Tobe S.S."/>
        </authorList>
    </citation>
    <scope>NUCLEOTIDE SEQUENCE</scope>
    <source>
        <strain evidence="1">Stay&amp;Tobe</strain>
    </source>
</reference>
<dbReference type="Proteomes" id="UP001233999">
    <property type="component" value="Unassembled WGS sequence"/>
</dbReference>
<keyword evidence="2" id="KW-1185">Reference proteome</keyword>
<accession>A0AAD7Z8F4</accession>
<feature type="non-terminal residue" evidence="1">
    <location>
        <position position="52"/>
    </location>
</feature>
<evidence type="ECO:0000313" key="2">
    <source>
        <dbReference type="Proteomes" id="UP001233999"/>
    </source>
</evidence>
<gene>
    <name evidence="1" type="ORF">L9F63_007429</name>
</gene>
<reference evidence="1" key="2">
    <citation type="submission" date="2023-05" db="EMBL/GenBank/DDBJ databases">
        <authorList>
            <person name="Fouks B."/>
        </authorList>
    </citation>
    <scope>NUCLEOTIDE SEQUENCE</scope>
    <source>
        <strain evidence="1">Stay&amp;Tobe</strain>
        <tissue evidence="1">Testes</tissue>
    </source>
</reference>
<protein>
    <submittedName>
        <fullName evidence="1">Uncharacterized protein</fullName>
    </submittedName>
</protein>
<name>A0AAD7Z8F4_DIPPU</name>
<sequence>TSHASRVGCHLNVLPGHRRCAMAFLVPECYTVCSANIVTTSRFHPLLENKHK</sequence>
<organism evidence="1 2">
    <name type="scientific">Diploptera punctata</name>
    <name type="common">Pacific beetle cockroach</name>
    <dbReference type="NCBI Taxonomy" id="6984"/>
    <lineage>
        <taxon>Eukaryota</taxon>
        <taxon>Metazoa</taxon>
        <taxon>Ecdysozoa</taxon>
        <taxon>Arthropoda</taxon>
        <taxon>Hexapoda</taxon>
        <taxon>Insecta</taxon>
        <taxon>Pterygota</taxon>
        <taxon>Neoptera</taxon>
        <taxon>Polyneoptera</taxon>
        <taxon>Dictyoptera</taxon>
        <taxon>Blattodea</taxon>
        <taxon>Blaberoidea</taxon>
        <taxon>Blaberidae</taxon>
        <taxon>Diplopterinae</taxon>
        <taxon>Diploptera</taxon>
    </lineage>
</organism>
<feature type="non-terminal residue" evidence="1">
    <location>
        <position position="1"/>
    </location>
</feature>
<proteinExistence type="predicted"/>